<dbReference type="InterPro" id="IPR034161">
    <property type="entry name" value="Pepsin-like_plant"/>
</dbReference>
<name>A0A6I9QEG8_ELAGV</name>
<keyword evidence="4 7" id="KW-0378">Hydrolase</keyword>
<dbReference type="InterPro" id="IPR001969">
    <property type="entry name" value="Aspartic_peptidase_AS"/>
</dbReference>
<evidence type="ECO:0000256" key="5">
    <source>
        <dbReference type="ARBA" id="ARBA00023180"/>
    </source>
</evidence>
<evidence type="ECO:0000256" key="2">
    <source>
        <dbReference type="ARBA" id="ARBA00022670"/>
    </source>
</evidence>
<keyword evidence="5" id="KW-0325">Glycoprotein</keyword>
<evidence type="ECO:0000256" key="4">
    <source>
        <dbReference type="ARBA" id="ARBA00022801"/>
    </source>
</evidence>
<evidence type="ECO:0000256" key="1">
    <source>
        <dbReference type="ARBA" id="ARBA00007447"/>
    </source>
</evidence>
<dbReference type="SUPFAM" id="SSF50630">
    <property type="entry name" value="Acid proteases"/>
    <property type="match status" value="1"/>
</dbReference>
<evidence type="ECO:0000256" key="6">
    <source>
        <dbReference type="PIRSR" id="PIRSR601461-1"/>
    </source>
</evidence>
<feature type="active site" evidence="6">
    <location>
        <position position="388"/>
    </location>
</feature>
<evidence type="ECO:0000256" key="3">
    <source>
        <dbReference type="ARBA" id="ARBA00022750"/>
    </source>
</evidence>
<dbReference type="Pfam" id="PF14541">
    <property type="entry name" value="TAXi_C"/>
    <property type="match status" value="1"/>
</dbReference>
<dbReference type="GO" id="GO:0006508">
    <property type="term" value="P:proteolysis"/>
    <property type="evidence" value="ECO:0007669"/>
    <property type="project" value="UniProtKB-KW"/>
</dbReference>
<dbReference type="Pfam" id="PF14543">
    <property type="entry name" value="TAXi_N"/>
    <property type="match status" value="1"/>
</dbReference>
<dbReference type="CDD" id="cd05476">
    <property type="entry name" value="pepsin_A_like_plant"/>
    <property type="match status" value="1"/>
</dbReference>
<protein>
    <submittedName>
        <fullName evidence="11">Aspartic proteinase nepenthesin-1-like</fullName>
    </submittedName>
</protein>
<dbReference type="AlphaFoldDB" id="A0A6I9QEG8"/>
<evidence type="ECO:0000313" key="11">
    <source>
        <dbReference type="RefSeq" id="XP_010908060.1"/>
    </source>
</evidence>
<keyword evidence="2 7" id="KW-0645">Protease</keyword>
<dbReference type="InterPro" id="IPR001461">
    <property type="entry name" value="Aspartic_peptidase_A1"/>
</dbReference>
<dbReference type="InterPro" id="IPR051708">
    <property type="entry name" value="Plant_Aspart_Prot_A1"/>
</dbReference>
<reference evidence="11" key="1">
    <citation type="submission" date="2025-08" db="UniProtKB">
        <authorList>
            <consortium name="RefSeq"/>
        </authorList>
    </citation>
    <scope>IDENTIFICATION</scope>
</reference>
<dbReference type="PRINTS" id="PR00792">
    <property type="entry name" value="PEPSIN"/>
</dbReference>
<evidence type="ECO:0000259" key="9">
    <source>
        <dbReference type="PROSITE" id="PS51767"/>
    </source>
</evidence>
<evidence type="ECO:0000313" key="10">
    <source>
        <dbReference type="Proteomes" id="UP000504607"/>
    </source>
</evidence>
<dbReference type="FunFam" id="2.40.70.10:FF:000031">
    <property type="entry name" value="Aspartyl protease AED1"/>
    <property type="match status" value="1"/>
</dbReference>
<dbReference type="InterPro" id="IPR021109">
    <property type="entry name" value="Peptidase_aspartic_dom_sf"/>
</dbReference>
<dbReference type="Gene3D" id="2.40.70.10">
    <property type="entry name" value="Acid Proteases"/>
    <property type="match status" value="2"/>
</dbReference>
<dbReference type="InterPro" id="IPR032799">
    <property type="entry name" value="TAXi_C"/>
</dbReference>
<sequence>MTRKPPRIPGRFTVAVTRNRPGSTSYRDGRDVRNRNHSSKHMTPEFQRHLHHPSLLLNACDNRPNTTTACYQSLFGRKASNQIFTMVLLSSHSPALSTVILLLCLLPNSLATTSIRVELTHVDSLANLTTTELLRRAVQRSQHRISSLTAQAKLAASLPANPVHPGNGEYLVVLFIGTPPQEFLAIVDTGSDLVWAQCDPCIECYNQLSAKFNSSISSTFSKLPCSSKLCQTLQLHGCNQSCLYEYWYLDYSYTKGFLAAETFYLGYNPVHNIGFGCGKSNDGAGFSQAGGILGLGRGPLSLISQMNLKKFSYCLTSFGRPDGLSLLVFGSPPNLDGTERHTAMIQNPSMPSSYYVNLKGITVGETLVPIGSSTFELNEDGTGGMIIDSGTSYTALEETGYELVKQAFSSQVNLPSVDGSDFGFDLCFQLSSNSSSFKAPKLVFHFDGADLDLPQENYFVVQDPVSGVVCLMLMSNTGLSVLGNFQQQNILVVYDLESEQLLFRTAQCDQM</sequence>
<dbReference type="InterPro" id="IPR033121">
    <property type="entry name" value="PEPTIDASE_A1"/>
</dbReference>
<comment type="similarity">
    <text evidence="1 7">Belongs to the peptidase A1 family.</text>
</comment>
<dbReference type="OrthoDB" id="665129at2759"/>
<evidence type="ECO:0000256" key="7">
    <source>
        <dbReference type="RuleBase" id="RU000454"/>
    </source>
</evidence>
<keyword evidence="10" id="KW-1185">Reference proteome</keyword>
<feature type="region of interest" description="Disordered" evidence="8">
    <location>
        <begin position="18"/>
        <end position="46"/>
    </location>
</feature>
<dbReference type="KEGG" id="egu:105034545"/>
<dbReference type="PROSITE" id="PS51767">
    <property type="entry name" value="PEPTIDASE_A1"/>
    <property type="match status" value="1"/>
</dbReference>
<dbReference type="Proteomes" id="UP000504607">
    <property type="component" value="Unplaced"/>
</dbReference>
<dbReference type="RefSeq" id="XP_010908060.1">
    <property type="nucleotide sequence ID" value="XM_010909758.1"/>
</dbReference>
<dbReference type="InParanoid" id="A0A6I9QEG8"/>
<dbReference type="PANTHER" id="PTHR47967:SF23">
    <property type="entry name" value="OS04G0448300 PROTEIN"/>
    <property type="match status" value="1"/>
</dbReference>
<gene>
    <name evidence="11" type="primary">LOC105034545</name>
</gene>
<dbReference type="GO" id="GO:0004190">
    <property type="term" value="F:aspartic-type endopeptidase activity"/>
    <property type="evidence" value="ECO:0007669"/>
    <property type="project" value="UniProtKB-KW"/>
</dbReference>
<accession>A0A6I9QEG8</accession>
<organism evidence="10 11">
    <name type="scientific">Elaeis guineensis var. tenera</name>
    <name type="common">Oil palm</name>
    <dbReference type="NCBI Taxonomy" id="51953"/>
    <lineage>
        <taxon>Eukaryota</taxon>
        <taxon>Viridiplantae</taxon>
        <taxon>Streptophyta</taxon>
        <taxon>Embryophyta</taxon>
        <taxon>Tracheophyta</taxon>
        <taxon>Spermatophyta</taxon>
        <taxon>Magnoliopsida</taxon>
        <taxon>Liliopsida</taxon>
        <taxon>Arecaceae</taxon>
        <taxon>Arecoideae</taxon>
        <taxon>Cocoseae</taxon>
        <taxon>Elaeidinae</taxon>
        <taxon>Elaeis</taxon>
    </lineage>
</organism>
<dbReference type="GeneID" id="105034545"/>
<feature type="active site" evidence="6">
    <location>
        <position position="188"/>
    </location>
</feature>
<feature type="domain" description="Peptidase A1" evidence="9">
    <location>
        <begin position="170"/>
        <end position="504"/>
    </location>
</feature>
<keyword evidence="3 7" id="KW-0064">Aspartyl protease</keyword>
<evidence type="ECO:0000256" key="8">
    <source>
        <dbReference type="SAM" id="MobiDB-lite"/>
    </source>
</evidence>
<dbReference type="InterPro" id="IPR032861">
    <property type="entry name" value="TAXi_N"/>
</dbReference>
<dbReference type="PROSITE" id="PS00141">
    <property type="entry name" value="ASP_PROTEASE"/>
    <property type="match status" value="1"/>
</dbReference>
<dbReference type="GO" id="GO:0005576">
    <property type="term" value="C:extracellular region"/>
    <property type="evidence" value="ECO:0007669"/>
    <property type="project" value="TreeGrafter"/>
</dbReference>
<dbReference type="PANTHER" id="PTHR47967">
    <property type="entry name" value="OS07G0603500 PROTEIN-RELATED"/>
    <property type="match status" value="1"/>
</dbReference>
<proteinExistence type="inferred from homology"/>
<dbReference type="FunFam" id="2.40.70.10:FF:000033">
    <property type="entry name" value="Aspartyl protease family protein"/>
    <property type="match status" value="1"/>
</dbReference>